<name>A0ABT2GDE0_9MICO</name>
<evidence type="ECO:0000313" key="6">
    <source>
        <dbReference type="EMBL" id="MCS5714200.1"/>
    </source>
</evidence>
<protein>
    <submittedName>
        <fullName evidence="6">LysR family transcriptional regulator</fullName>
    </submittedName>
</protein>
<dbReference type="Gene3D" id="1.10.10.10">
    <property type="entry name" value="Winged helix-like DNA-binding domain superfamily/Winged helix DNA-binding domain"/>
    <property type="match status" value="1"/>
</dbReference>
<keyword evidence="2" id="KW-0805">Transcription regulation</keyword>
<dbReference type="InterPro" id="IPR005119">
    <property type="entry name" value="LysR_subst-bd"/>
</dbReference>
<evidence type="ECO:0000259" key="5">
    <source>
        <dbReference type="PROSITE" id="PS50931"/>
    </source>
</evidence>
<accession>A0ABT2GDE0</accession>
<keyword evidence="4" id="KW-0804">Transcription</keyword>
<evidence type="ECO:0000256" key="3">
    <source>
        <dbReference type="ARBA" id="ARBA00023125"/>
    </source>
</evidence>
<dbReference type="SUPFAM" id="SSF46785">
    <property type="entry name" value="Winged helix' DNA-binding domain"/>
    <property type="match status" value="1"/>
</dbReference>
<evidence type="ECO:0000256" key="2">
    <source>
        <dbReference type="ARBA" id="ARBA00023015"/>
    </source>
</evidence>
<dbReference type="Pfam" id="PF00126">
    <property type="entry name" value="HTH_1"/>
    <property type="match status" value="1"/>
</dbReference>
<dbReference type="InterPro" id="IPR036388">
    <property type="entry name" value="WH-like_DNA-bd_sf"/>
</dbReference>
<dbReference type="InterPro" id="IPR036390">
    <property type="entry name" value="WH_DNA-bd_sf"/>
</dbReference>
<keyword evidence="7" id="KW-1185">Reference proteome</keyword>
<comment type="similarity">
    <text evidence="1">Belongs to the LysR transcriptional regulatory family.</text>
</comment>
<dbReference type="PANTHER" id="PTHR30346:SF29">
    <property type="entry name" value="LYSR SUBSTRATE-BINDING"/>
    <property type="match status" value="1"/>
</dbReference>
<dbReference type="EMBL" id="JANTEZ010000002">
    <property type="protein sequence ID" value="MCS5714200.1"/>
    <property type="molecule type" value="Genomic_DNA"/>
</dbReference>
<organism evidence="6 7">
    <name type="scientific">Herbiconiux gentiana</name>
    <dbReference type="NCBI Taxonomy" id="2970912"/>
    <lineage>
        <taxon>Bacteria</taxon>
        <taxon>Bacillati</taxon>
        <taxon>Actinomycetota</taxon>
        <taxon>Actinomycetes</taxon>
        <taxon>Micrococcales</taxon>
        <taxon>Microbacteriaceae</taxon>
        <taxon>Herbiconiux</taxon>
    </lineage>
</organism>
<dbReference type="Pfam" id="PF03466">
    <property type="entry name" value="LysR_substrate"/>
    <property type="match status" value="1"/>
</dbReference>
<dbReference type="Proteomes" id="UP001165580">
    <property type="component" value="Unassembled WGS sequence"/>
</dbReference>
<dbReference type="Gene3D" id="3.40.190.10">
    <property type="entry name" value="Periplasmic binding protein-like II"/>
    <property type="match status" value="2"/>
</dbReference>
<gene>
    <name evidence="6" type="ORF">NVV95_06495</name>
</gene>
<reference evidence="6" key="1">
    <citation type="submission" date="2022-08" db="EMBL/GenBank/DDBJ databases">
        <authorList>
            <person name="Deng Y."/>
            <person name="Han X.-F."/>
            <person name="Zhang Y.-Q."/>
        </authorList>
    </citation>
    <scope>NUCLEOTIDE SEQUENCE</scope>
    <source>
        <strain evidence="6">CPCC 205716</strain>
    </source>
</reference>
<dbReference type="PROSITE" id="PS50931">
    <property type="entry name" value="HTH_LYSR"/>
    <property type="match status" value="1"/>
</dbReference>
<dbReference type="CDD" id="cd05466">
    <property type="entry name" value="PBP2_LTTR_substrate"/>
    <property type="match status" value="1"/>
</dbReference>
<keyword evidence="3" id="KW-0238">DNA-binding</keyword>
<sequence length="316" mass="33692">MQLVWLKSFVTVVDRGGFVKAGLILHRAQSRVSADVASLERELGADLLNRQTRPVALTAAGEAFLGHARDILASLDVARTEVAALNGAAYGVVRLGSMSSVASLVLPRLLDRFGRVHRAVAVEVVEVPTASLADQLFTRSADLALISLAHIERHPELMWTELWRESLIVLVHPDHRLAARGHVAIAELDGEEIITPGDGSGAGGISPDVEHLLQAARVRPSSSRLVASPSTLAAMVRANLGVGVMGALGVALVGQDGLVALPVLDEHAKRRVVVARLRNLKPSAAVLELEQFISETDYRDYKLPLITSGPTDATVN</sequence>
<proteinExistence type="inferred from homology"/>
<dbReference type="PANTHER" id="PTHR30346">
    <property type="entry name" value="TRANSCRIPTIONAL DUAL REGULATOR HCAR-RELATED"/>
    <property type="match status" value="1"/>
</dbReference>
<dbReference type="SUPFAM" id="SSF53850">
    <property type="entry name" value="Periplasmic binding protein-like II"/>
    <property type="match status" value="1"/>
</dbReference>
<feature type="domain" description="HTH lysR-type" evidence="5">
    <location>
        <begin position="1"/>
        <end position="58"/>
    </location>
</feature>
<dbReference type="InterPro" id="IPR000847">
    <property type="entry name" value="LysR_HTH_N"/>
</dbReference>
<dbReference type="RefSeq" id="WP_259485726.1">
    <property type="nucleotide sequence ID" value="NZ_JANTEZ010000002.1"/>
</dbReference>
<evidence type="ECO:0000256" key="1">
    <source>
        <dbReference type="ARBA" id="ARBA00009437"/>
    </source>
</evidence>
<evidence type="ECO:0000256" key="4">
    <source>
        <dbReference type="ARBA" id="ARBA00023163"/>
    </source>
</evidence>
<evidence type="ECO:0000313" key="7">
    <source>
        <dbReference type="Proteomes" id="UP001165580"/>
    </source>
</evidence>
<comment type="caution">
    <text evidence="6">The sequence shown here is derived from an EMBL/GenBank/DDBJ whole genome shotgun (WGS) entry which is preliminary data.</text>
</comment>